<dbReference type="Pfam" id="PF14478">
    <property type="entry name" value="DUF4430"/>
    <property type="match status" value="1"/>
</dbReference>
<sequence>MKTFLLIVFSTILFFTAACEKDEVSPVLNEETSEETQSNDTSDQEAEQIADSTKKVESEDKQGVQTQEKTTEETTAAVEEDKKEETKESSSTSSQSKSSSTTTNTTNTSEKKVTEKTQSTTQKTETPTKKAANESTKQDTTTATKEQSTTPPPKKEEPKQAVTISIVGDSEKGTILPATKVVMSEGNTVLDVTLTILKQKGIPVSVTGSGSSAYVEGIDNLFEFDRGQFSGWTVKRNGSTLNRSAGVITVTNGDTVQWIYTTNYNED</sequence>
<comment type="caution">
    <text evidence="4">The sequence shown here is derived from an EMBL/GenBank/DDBJ whole genome shotgun (WGS) entry which is preliminary data.</text>
</comment>
<feature type="compositionally biased region" description="Polar residues" evidence="1">
    <location>
        <begin position="133"/>
        <end position="143"/>
    </location>
</feature>
<feature type="signal peptide" evidence="2">
    <location>
        <begin position="1"/>
        <end position="20"/>
    </location>
</feature>
<feature type="region of interest" description="Disordered" evidence="1">
    <location>
        <begin position="24"/>
        <end position="161"/>
    </location>
</feature>
<feature type="compositionally biased region" description="Basic and acidic residues" evidence="1">
    <location>
        <begin position="52"/>
        <end position="62"/>
    </location>
</feature>
<dbReference type="Gene3D" id="2.170.130.30">
    <property type="match status" value="1"/>
</dbReference>
<feature type="chain" id="PRO_5046008482" evidence="2">
    <location>
        <begin position="21"/>
        <end position="267"/>
    </location>
</feature>
<protein>
    <submittedName>
        <fullName evidence="4">DUF4430 domain-containing protein</fullName>
    </submittedName>
</protein>
<evidence type="ECO:0000259" key="3">
    <source>
        <dbReference type="Pfam" id="PF14478"/>
    </source>
</evidence>
<name>A0ABW5C0M9_9BACI</name>
<feature type="domain" description="Transcobalamin-like C-terminal" evidence="3">
    <location>
        <begin position="186"/>
        <end position="261"/>
    </location>
</feature>
<keyword evidence="5" id="KW-1185">Reference proteome</keyword>
<feature type="compositionally biased region" description="Low complexity" evidence="1">
    <location>
        <begin position="116"/>
        <end position="125"/>
    </location>
</feature>
<feature type="compositionally biased region" description="Low complexity" evidence="1">
    <location>
        <begin position="89"/>
        <end position="108"/>
    </location>
</feature>
<reference evidence="5" key="1">
    <citation type="journal article" date="2019" name="Int. J. Syst. Evol. Microbiol.">
        <title>The Global Catalogue of Microorganisms (GCM) 10K type strain sequencing project: providing services to taxonomists for standard genome sequencing and annotation.</title>
        <authorList>
            <consortium name="The Broad Institute Genomics Platform"/>
            <consortium name="The Broad Institute Genome Sequencing Center for Infectious Disease"/>
            <person name="Wu L."/>
            <person name="Ma J."/>
        </authorList>
    </citation>
    <scope>NUCLEOTIDE SEQUENCE [LARGE SCALE GENOMIC DNA]</scope>
    <source>
        <strain evidence="5">CGMCC 1.15474</strain>
    </source>
</reference>
<feature type="compositionally biased region" description="Basic and acidic residues" evidence="1">
    <location>
        <begin position="79"/>
        <end position="88"/>
    </location>
</feature>
<dbReference type="PROSITE" id="PS51257">
    <property type="entry name" value="PROKAR_LIPOPROTEIN"/>
    <property type="match status" value="1"/>
</dbReference>
<evidence type="ECO:0000313" key="5">
    <source>
        <dbReference type="Proteomes" id="UP001597318"/>
    </source>
</evidence>
<evidence type="ECO:0000256" key="1">
    <source>
        <dbReference type="SAM" id="MobiDB-lite"/>
    </source>
</evidence>
<evidence type="ECO:0000256" key="2">
    <source>
        <dbReference type="SAM" id="SignalP"/>
    </source>
</evidence>
<dbReference type="RefSeq" id="WP_247347010.1">
    <property type="nucleotide sequence ID" value="NZ_CP095550.1"/>
</dbReference>
<dbReference type="InterPro" id="IPR027954">
    <property type="entry name" value="Transcobalamin-like_C"/>
</dbReference>
<proteinExistence type="predicted"/>
<dbReference type="Proteomes" id="UP001597318">
    <property type="component" value="Unassembled WGS sequence"/>
</dbReference>
<accession>A0ABW5C0M9</accession>
<evidence type="ECO:0000313" key="4">
    <source>
        <dbReference type="EMBL" id="MFD2215998.1"/>
    </source>
</evidence>
<gene>
    <name evidence="4" type="ORF">ACFSKK_20125</name>
</gene>
<organism evidence="4 5">
    <name type="scientific">Metabacillus endolithicus</name>
    <dbReference type="NCBI Taxonomy" id="1535204"/>
    <lineage>
        <taxon>Bacteria</taxon>
        <taxon>Bacillati</taxon>
        <taxon>Bacillota</taxon>
        <taxon>Bacilli</taxon>
        <taxon>Bacillales</taxon>
        <taxon>Bacillaceae</taxon>
        <taxon>Metabacillus</taxon>
    </lineage>
</organism>
<keyword evidence="2" id="KW-0732">Signal</keyword>
<dbReference type="EMBL" id="JBHUIK010000005">
    <property type="protein sequence ID" value="MFD2215998.1"/>
    <property type="molecule type" value="Genomic_DNA"/>
</dbReference>